<keyword evidence="3" id="KW-0597">Phosphoprotein</keyword>
<dbReference type="EC" id="2.7.13.3" evidence="2"/>
<evidence type="ECO:0000256" key="6">
    <source>
        <dbReference type="ARBA" id="ARBA00022777"/>
    </source>
</evidence>
<evidence type="ECO:0000313" key="13">
    <source>
        <dbReference type="EMBL" id="MEV0969370.1"/>
    </source>
</evidence>
<dbReference type="Pfam" id="PF02518">
    <property type="entry name" value="HATPase_c"/>
    <property type="match status" value="1"/>
</dbReference>
<dbReference type="InterPro" id="IPR029016">
    <property type="entry name" value="GAF-like_dom_sf"/>
</dbReference>
<feature type="region of interest" description="Disordered" evidence="9">
    <location>
        <begin position="699"/>
        <end position="740"/>
    </location>
</feature>
<sequence>MRRAAWPVCVATLLLTTAALVLGVRNGMGLIPQSHLIFVAAFAVVGGLIGARRPGNAIGLIMATGALSFALLDGFGQYAIFARSTGAPLAEAAAWPQSWLWIPANLSLSAIPLFFPAGRLPSHRWRPLLGALGVFSVAVMALSALRPGPNDQAGLGTAVVNPLGVPALADLSRAVDPVMSVLSGLLFVAGAVELVRRSRHGGRRERDQVKWLVYAAGLAGLIVAARLVAGLTDEYPGAVWPMESTLWELAGTLGASLLPISVGVAVLQHGLLDIDLVINRTFVYLLLSGCVVGGYVVVVTYLGAIFRSEGALPVSIVAAGVIALVFAPLRDRVQRWINLVMYGRRDDPYAVLALLGKRLEETGEPSAVLSAVAQSVAETLRLPHVAVEVAGGPSHAHGVPAPDPVRLPLVYHNEPVGELVLSPRPGESGFGPRDQRVLADLARQTGVAVHSVRLSADLQRSRERLVIAREEERRRLRRDLHDGLGPTLAALTMRAEAVQDMVTDEAAKAMLEDIMADAQAAMDDVRTLVDGLRPPALDTLGLLGAIRSHVAGLPRSPEALLDVRVESDGELPALPAAVEVAAYRIAVEALANVRGHAGAAHATIRLSVAGARLRLEVTDDGREPYGTASEERVTGTDAQAVTGTDAQAVTGTDAQAVTGTDAQAVTGVGAGVGTASMRERAAELGGSCRIEPRAEGGTRVLAELPLGAIPETRPDREDPGDPGADHATPGVNREKSEGER</sequence>
<proteinExistence type="predicted"/>
<evidence type="ECO:0000256" key="3">
    <source>
        <dbReference type="ARBA" id="ARBA00022553"/>
    </source>
</evidence>
<feature type="transmembrane region" description="Helical" evidence="10">
    <location>
        <begin position="249"/>
        <end position="270"/>
    </location>
</feature>
<feature type="transmembrane region" description="Helical" evidence="10">
    <location>
        <begin position="58"/>
        <end position="78"/>
    </location>
</feature>
<organism evidence="13 14">
    <name type="scientific">Microtetraspora glauca</name>
    <dbReference type="NCBI Taxonomy" id="1996"/>
    <lineage>
        <taxon>Bacteria</taxon>
        <taxon>Bacillati</taxon>
        <taxon>Actinomycetota</taxon>
        <taxon>Actinomycetes</taxon>
        <taxon>Streptosporangiales</taxon>
        <taxon>Streptosporangiaceae</taxon>
        <taxon>Microtetraspora</taxon>
    </lineage>
</organism>
<evidence type="ECO:0000259" key="11">
    <source>
        <dbReference type="Pfam" id="PF02518"/>
    </source>
</evidence>
<keyword evidence="8" id="KW-0902">Two-component regulatory system</keyword>
<evidence type="ECO:0000256" key="9">
    <source>
        <dbReference type="SAM" id="MobiDB-lite"/>
    </source>
</evidence>
<dbReference type="Gene3D" id="1.20.5.1930">
    <property type="match status" value="1"/>
</dbReference>
<dbReference type="PANTHER" id="PTHR24421:SF10">
    <property type="entry name" value="NITRATE_NITRITE SENSOR PROTEIN NARQ"/>
    <property type="match status" value="1"/>
</dbReference>
<evidence type="ECO:0000256" key="2">
    <source>
        <dbReference type="ARBA" id="ARBA00012438"/>
    </source>
</evidence>
<evidence type="ECO:0000256" key="5">
    <source>
        <dbReference type="ARBA" id="ARBA00022741"/>
    </source>
</evidence>
<evidence type="ECO:0000256" key="8">
    <source>
        <dbReference type="ARBA" id="ARBA00023012"/>
    </source>
</evidence>
<evidence type="ECO:0000256" key="10">
    <source>
        <dbReference type="SAM" id="Phobius"/>
    </source>
</evidence>
<keyword evidence="4" id="KW-0808">Transferase</keyword>
<accession>A0ABV3GCK8</accession>
<evidence type="ECO:0000313" key="14">
    <source>
        <dbReference type="Proteomes" id="UP001551675"/>
    </source>
</evidence>
<feature type="transmembrane region" description="Helical" evidence="10">
    <location>
        <begin position="33"/>
        <end position="51"/>
    </location>
</feature>
<dbReference type="InterPro" id="IPR011712">
    <property type="entry name" value="Sig_transdc_His_kin_sub3_dim/P"/>
</dbReference>
<dbReference type="InterPro" id="IPR036890">
    <property type="entry name" value="HATPase_C_sf"/>
</dbReference>
<dbReference type="InterPro" id="IPR003594">
    <property type="entry name" value="HATPase_dom"/>
</dbReference>
<feature type="domain" description="Histidine kinase/HSP90-like ATPase" evidence="11">
    <location>
        <begin position="579"/>
        <end position="706"/>
    </location>
</feature>
<dbReference type="Proteomes" id="UP001551675">
    <property type="component" value="Unassembled WGS sequence"/>
</dbReference>
<gene>
    <name evidence="13" type="ORF">AB0I59_12105</name>
</gene>
<dbReference type="EMBL" id="JBFALK010000005">
    <property type="protein sequence ID" value="MEV0969370.1"/>
    <property type="molecule type" value="Genomic_DNA"/>
</dbReference>
<keyword evidence="5" id="KW-0547">Nucleotide-binding</keyword>
<feature type="transmembrane region" description="Helical" evidence="10">
    <location>
        <begin position="211"/>
        <end position="229"/>
    </location>
</feature>
<protein>
    <recommendedName>
        <fullName evidence="2">histidine kinase</fullName>
        <ecNumber evidence="2">2.7.13.3</ecNumber>
    </recommendedName>
</protein>
<dbReference type="Gene3D" id="3.30.450.40">
    <property type="match status" value="1"/>
</dbReference>
<evidence type="ECO:0000256" key="7">
    <source>
        <dbReference type="ARBA" id="ARBA00022840"/>
    </source>
</evidence>
<feature type="domain" description="Signal transduction histidine kinase subgroup 3 dimerisation and phosphoacceptor" evidence="12">
    <location>
        <begin position="472"/>
        <end position="537"/>
    </location>
</feature>
<keyword evidence="7" id="KW-0067">ATP-binding</keyword>
<dbReference type="PANTHER" id="PTHR24421">
    <property type="entry name" value="NITRATE/NITRITE SENSOR PROTEIN NARX-RELATED"/>
    <property type="match status" value="1"/>
</dbReference>
<comment type="catalytic activity">
    <reaction evidence="1">
        <text>ATP + protein L-histidine = ADP + protein N-phospho-L-histidine.</text>
        <dbReference type="EC" id="2.7.13.3"/>
    </reaction>
</comment>
<keyword evidence="14" id="KW-1185">Reference proteome</keyword>
<feature type="transmembrane region" description="Helical" evidence="10">
    <location>
        <begin position="127"/>
        <end position="145"/>
    </location>
</feature>
<dbReference type="GO" id="GO:0016301">
    <property type="term" value="F:kinase activity"/>
    <property type="evidence" value="ECO:0007669"/>
    <property type="project" value="UniProtKB-KW"/>
</dbReference>
<feature type="transmembrane region" description="Helical" evidence="10">
    <location>
        <begin position="310"/>
        <end position="329"/>
    </location>
</feature>
<name>A0ABV3GCK8_MICGL</name>
<feature type="transmembrane region" description="Helical" evidence="10">
    <location>
        <begin position="98"/>
        <end position="115"/>
    </location>
</feature>
<dbReference type="SUPFAM" id="SSF55874">
    <property type="entry name" value="ATPase domain of HSP90 chaperone/DNA topoisomerase II/histidine kinase"/>
    <property type="match status" value="1"/>
</dbReference>
<feature type="transmembrane region" description="Helical" evidence="10">
    <location>
        <begin position="282"/>
        <end position="304"/>
    </location>
</feature>
<keyword evidence="10" id="KW-1133">Transmembrane helix</keyword>
<evidence type="ECO:0000259" key="12">
    <source>
        <dbReference type="Pfam" id="PF07730"/>
    </source>
</evidence>
<dbReference type="CDD" id="cd16917">
    <property type="entry name" value="HATPase_UhpB-NarQ-NarX-like"/>
    <property type="match status" value="1"/>
</dbReference>
<dbReference type="Pfam" id="PF07730">
    <property type="entry name" value="HisKA_3"/>
    <property type="match status" value="1"/>
</dbReference>
<dbReference type="Gene3D" id="3.30.565.10">
    <property type="entry name" value="Histidine kinase-like ATPase, C-terminal domain"/>
    <property type="match status" value="1"/>
</dbReference>
<evidence type="ECO:0000256" key="1">
    <source>
        <dbReference type="ARBA" id="ARBA00000085"/>
    </source>
</evidence>
<dbReference type="InterPro" id="IPR050482">
    <property type="entry name" value="Sensor_HK_TwoCompSys"/>
</dbReference>
<keyword evidence="10" id="KW-0472">Membrane</keyword>
<reference evidence="13 14" key="1">
    <citation type="submission" date="2024-06" db="EMBL/GenBank/DDBJ databases">
        <title>The Natural Products Discovery Center: Release of the First 8490 Sequenced Strains for Exploring Actinobacteria Biosynthetic Diversity.</title>
        <authorList>
            <person name="Kalkreuter E."/>
            <person name="Kautsar S.A."/>
            <person name="Yang D."/>
            <person name="Bader C.D."/>
            <person name="Teijaro C.N."/>
            <person name="Fluegel L."/>
            <person name="Davis C.M."/>
            <person name="Simpson J.R."/>
            <person name="Lauterbach L."/>
            <person name="Steele A.D."/>
            <person name="Gui C."/>
            <person name="Meng S."/>
            <person name="Li G."/>
            <person name="Viehrig K."/>
            <person name="Ye F."/>
            <person name="Su P."/>
            <person name="Kiefer A.F."/>
            <person name="Nichols A."/>
            <person name="Cepeda A.J."/>
            <person name="Yan W."/>
            <person name="Fan B."/>
            <person name="Jiang Y."/>
            <person name="Adhikari A."/>
            <person name="Zheng C.-J."/>
            <person name="Schuster L."/>
            <person name="Cowan T.M."/>
            <person name="Smanski M.J."/>
            <person name="Chevrette M.G."/>
            <person name="De Carvalho L.P.S."/>
            <person name="Shen B."/>
        </authorList>
    </citation>
    <scope>NUCLEOTIDE SEQUENCE [LARGE SCALE GENOMIC DNA]</scope>
    <source>
        <strain evidence="13 14">NPDC050100</strain>
    </source>
</reference>
<keyword evidence="10" id="KW-0812">Transmembrane</keyword>
<comment type="caution">
    <text evidence="13">The sequence shown here is derived from an EMBL/GenBank/DDBJ whole genome shotgun (WGS) entry which is preliminary data.</text>
</comment>
<evidence type="ECO:0000256" key="4">
    <source>
        <dbReference type="ARBA" id="ARBA00022679"/>
    </source>
</evidence>
<dbReference type="SUPFAM" id="SSF55781">
    <property type="entry name" value="GAF domain-like"/>
    <property type="match status" value="1"/>
</dbReference>
<dbReference type="RefSeq" id="WP_358132297.1">
    <property type="nucleotide sequence ID" value="NZ_JBFALK010000005.1"/>
</dbReference>
<keyword evidence="6 13" id="KW-0418">Kinase</keyword>
<feature type="transmembrane region" description="Helical" evidence="10">
    <location>
        <begin position="178"/>
        <end position="195"/>
    </location>
</feature>